<comment type="similarity">
    <text evidence="7">Belongs to the histone H1/H5 family.</text>
</comment>
<organism evidence="11">
    <name type="scientific">Caenorhabditis remanei</name>
    <name type="common">Caenorhabditis vulgaris</name>
    <dbReference type="NCBI Taxonomy" id="31234"/>
    <lineage>
        <taxon>Eukaryota</taxon>
        <taxon>Metazoa</taxon>
        <taxon>Ecdysozoa</taxon>
        <taxon>Nematoda</taxon>
        <taxon>Chromadorea</taxon>
        <taxon>Rhabditida</taxon>
        <taxon>Rhabditina</taxon>
        <taxon>Rhabditomorpha</taxon>
        <taxon>Rhabditoidea</taxon>
        <taxon>Rhabditidae</taxon>
        <taxon>Peloderinae</taxon>
        <taxon>Caenorhabditis</taxon>
    </lineage>
</organism>
<evidence type="ECO:0000313" key="11">
    <source>
        <dbReference type="Proteomes" id="UP000008281"/>
    </source>
</evidence>
<evidence type="ECO:0000313" key="10">
    <source>
        <dbReference type="EMBL" id="EFO86682.1"/>
    </source>
</evidence>
<dbReference type="GO" id="GO:0006334">
    <property type="term" value="P:nucleosome assembly"/>
    <property type="evidence" value="ECO:0007669"/>
    <property type="project" value="InterPro"/>
</dbReference>
<dbReference type="FunFam" id="1.10.10.10:FF:000140">
    <property type="entry name" value="Histone H1.0"/>
    <property type="match status" value="1"/>
</dbReference>
<dbReference type="CDD" id="cd00073">
    <property type="entry name" value="H15"/>
    <property type="match status" value="1"/>
</dbReference>
<keyword evidence="3 7" id="KW-0158">Chromosome</keyword>
<keyword evidence="11" id="KW-1185">Reference proteome</keyword>
<dbReference type="PANTHER" id="PTHR11467:SF36">
    <property type="entry name" value="HISTONE 24-RELATED"/>
    <property type="match status" value="1"/>
</dbReference>
<evidence type="ECO:0000256" key="1">
    <source>
        <dbReference type="ARBA" id="ARBA00004123"/>
    </source>
</evidence>
<evidence type="ECO:0000256" key="3">
    <source>
        <dbReference type="ARBA" id="ARBA00022454"/>
    </source>
</evidence>
<evidence type="ECO:0000256" key="2">
    <source>
        <dbReference type="ARBA" id="ARBA00004286"/>
    </source>
</evidence>
<dbReference type="GO" id="GO:0005634">
    <property type="term" value="C:nucleus"/>
    <property type="evidence" value="ECO:0007669"/>
    <property type="project" value="UniProtKB-SubCell"/>
</dbReference>
<proteinExistence type="inferred from homology"/>
<evidence type="ECO:0000256" key="8">
    <source>
        <dbReference type="SAM" id="MobiDB-lite"/>
    </source>
</evidence>
<feature type="domain" description="H15" evidence="9">
    <location>
        <begin position="75"/>
        <end position="149"/>
    </location>
</feature>
<feature type="compositionally biased region" description="Low complexity" evidence="8">
    <location>
        <begin position="151"/>
        <end position="187"/>
    </location>
</feature>
<accession>E3LZ62</accession>
<dbReference type="SUPFAM" id="SSF46785">
    <property type="entry name" value="Winged helix' DNA-binding domain"/>
    <property type="match status" value="1"/>
</dbReference>
<feature type="region of interest" description="Disordered" evidence="8">
    <location>
        <begin position="1"/>
        <end position="42"/>
    </location>
</feature>
<comment type="subcellular location">
    <subcellularLocation>
        <location evidence="2">Chromosome</location>
    </subcellularLocation>
    <subcellularLocation>
        <location evidence="1 7">Nucleus</location>
    </subcellularLocation>
</comment>
<dbReference type="PANTHER" id="PTHR11467">
    <property type="entry name" value="HISTONE H1"/>
    <property type="match status" value="1"/>
</dbReference>
<dbReference type="SMART" id="SM00526">
    <property type="entry name" value="H15"/>
    <property type="match status" value="1"/>
</dbReference>
<feature type="region of interest" description="Disordered" evidence="8">
    <location>
        <begin position="133"/>
        <end position="227"/>
    </location>
</feature>
<dbReference type="AlphaFoldDB" id="E3LZ62"/>
<dbReference type="GO" id="GO:0030527">
    <property type="term" value="F:structural constituent of chromatin"/>
    <property type="evidence" value="ECO:0007669"/>
    <property type="project" value="InterPro"/>
</dbReference>
<evidence type="ECO:0000256" key="4">
    <source>
        <dbReference type="ARBA" id="ARBA00022990"/>
    </source>
</evidence>
<dbReference type="GO" id="GO:0003690">
    <property type="term" value="F:double-stranded DNA binding"/>
    <property type="evidence" value="ECO:0007669"/>
    <property type="project" value="TreeGrafter"/>
</dbReference>
<dbReference type="GO" id="GO:0045910">
    <property type="term" value="P:negative regulation of DNA recombination"/>
    <property type="evidence" value="ECO:0007669"/>
    <property type="project" value="TreeGrafter"/>
</dbReference>
<dbReference type="EMBL" id="DS268419">
    <property type="protein sequence ID" value="EFO86682.1"/>
    <property type="molecule type" value="Genomic_DNA"/>
</dbReference>
<dbReference type="Proteomes" id="UP000008281">
    <property type="component" value="Unassembled WGS sequence"/>
</dbReference>
<dbReference type="GO" id="GO:0000786">
    <property type="term" value="C:nucleosome"/>
    <property type="evidence" value="ECO:0007669"/>
    <property type="project" value="InterPro"/>
</dbReference>
<protein>
    <recommendedName>
        <fullName evidence="9">H15 domain-containing protein</fullName>
    </recommendedName>
</protein>
<feature type="compositionally biased region" description="Low complexity" evidence="8">
    <location>
        <begin position="10"/>
        <end position="42"/>
    </location>
</feature>
<dbReference type="InterPro" id="IPR005819">
    <property type="entry name" value="H1/H5"/>
</dbReference>
<dbReference type="GO" id="GO:0030261">
    <property type="term" value="P:chromosome condensation"/>
    <property type="evidence" value="ECO:0007669"/>
    <property type="project" value="TreeGrafter"/>
</dbReference>
<evidence type="ECO:0000259" key="9">
    <source>
        <dbReference type="PROSITE" id="PS51504"/>
    </source>
</evidence>
<sequence length="227" mass="23980">MADVADPPTVSIKAARSKVAVSAKATRKPSAPKTAKSTKSAKVNKVKTEFPITLKSPQFQSNAVPRVQKPKSAVDHPSYLVMIVEAIKKIDDRRGASHQAIHKNINTNYNLDAKLSRTHISAALKKGVTSGALIQTSGSGASGRFKVGAPKRATAASKSDSTKSGSISKTTSATMSTKSTKSATKSVSVKKSKKTPAKSKKEPSKSKKPSTKNQKAPSKKTMKPKKV</sequence>
<feature type="compositionally biased region" description="Basic residues" evidence="8">
    <location>
        <begin position="217"/>
        <end position="227"/>
    </location>
</feature>
<dbReference type="InterPro" id="IPR005818">
    <property type="entry name" value="Histone_H1/H5_H15"/>
</dbReference>
<dbReference type="OMA" id="YLVMIVE"/>
<dbReference type="HOGENOM" id="CLU_1220691_0_0_1"/>
<gene>
    <name evidence="10" type="ORF">CRE_04768</name>
</gene>
<dbReference type="eggNOG" id="KOG4012">
    <property type="taxonomic scope" value="Eukaryota"/>
</dbReference>
<evidence type="ECO:0000256" key="5">
    <source>
        <dbReference type="ARBA" id="ARBA00023125"/>
    </source>
</evidence>
<dbReference type="InterPro" id="IPR036390">
    <property type="entry name" value="WH_DNA-bd_sf"/>
</dbReference>
<dbReference type="PROSITE" id="PS51504">
    <property type="entry name" value="H15"/>
    <property type="match status" value="1"/>
</dbReference>
<keyword evidence="5 7" id="KW-0238">DNA-binding</keyword>
<dbReference type="InterPro" id="IPR036388">
    <property type="entry name" value="WH-like_DNA-bd_sf"/>
</dbReference>
<dbReference type="OrthoDB" id="1110759at2759"/>
<feature type="compositionally biased region" description="Basic residues" evidence="8">
    <location>
        <begin position="188"/>
        <end position="198"/>
    </location>
</feature>
<dbReference type="PRINTS" id="PR00624">
    <property type="entry name" value="HISTONEH5"/>
</dbReference>
<dbReference type="Gene3D" id="1.10.10.10">
    <property type="entry name" value="Winged helix-like DNA-binding domain superfamily/Winged helix DNA-binding domain"/>
    <property type="match status" value="1"/>
</dbReference>
<dbReference type="STRING" id="31234.E3LZ62"/>
<reference evidence="10" key="1">
    <citation type="submission" date="2007-07" db="EMBL/GenBank/DDBJ databases">
        <title>PCAP assembly of the Caenorhabditis remanei genome.</title>
        <authorList>
            <consortium name="The Caenorhabditis remanei Sequencing Consortium"/>
            <person name="Wilson R.K."/>
        </authorList>
    </citation>
    <scope>NUCLEOTIDE SEQUENCE [LARGE SCALE GENOMIC DNA]</scope>
    <source>
        <strain evidence="10">PB4641</strain>
    </source>
</reference>
<dbReference type="GO" id="GO:0031492">
    <property type="term" value="F:nucleosomal DNA binding"/>
    <property type="evidence" value="ECO:0007669"/>
    <property type="project" value="TreeGrafter"/>
</dbReference>
<dbReference type="Pfam" id="PF00538">
    <property type="entry name" value="Linker_histone"/>
    <property type="match status" value="1"/>
</dbReference>
<keyword evidence="4" id="KW-0007">Acetylation</keyword>
<keyword evidence="6 7" id="KW-0539">Nucleus</keyword>
<evidence type="ECO:0000256" key="6">
    <source>
        <dbReference type="ARBA" id="ARBA00023242"/>
    </source>
</evidence>
<evidence type="ECO:0000256" key="7">
    <source>
        <dbReference type="RuleBase" id="RU003894"/>
    </source>
</evidence>
<name>E3LZ62_CAERE</name>
<dbReference type="InParanoid" id="E3LZ62"/>